<organism evidence="2 3">
    <name type="scientific">Cotesia congregata</name>
    <name type="common">Parasitoid wasp</name>
    <name type="synonym">Apanteles congregatus</name>
    <dbReference type="NCBI Taxonomy" id="51543"/>
    <lineage>
        <taxon>Eukaryota</taxon>
        <taxon>Metazoa</taxon>
        <taxon>Ecdysozoa</taxon>
        <taxon>Arthropoda</taxon>
        <taxon>Hexapoda</taxon>
        <taxon>Insecta</taxon>
        <taxon>Pterygota</taxon>
        <taxon>Neoptera</taxon>
        <taxon>Endopterygota</taxon>
        <taxon>Hymenoptera</taxon>
        <taxon>Apocrita</taxon>
        <taxon>Ichneumonoidea</taxon>
        <taxon>Braconidae</taxon>
        <taxon>Microgastrinae</taxon>
        <taxon>Cotesia</taxon>
    </lineage>
</organism>
<keyword evidence="1" id="KW-0812">Transmembrane</keyword>
<dbReference type="Proteomes" id="UP000786811">
    <property type="component" value="Unassembled WGS sequence"/>
</dbReference>
<evidence type="ECO:0000256" key="1">
    <source>
        <dbReference type="SAM" id="Phobius"/>
    </source>
</evidence>
<keyword evidence="1" id="KW-1133">Transmembrane helix</keyword>
<evidence type="ECO:0000313" key="2">
    <source>
        <dbReference type="EMBL" id="CAG5081114.1"/>
    </source>
</evidence>
<gene>
    <name evidence="2" type="ORF">HICCMSTLAB_LOCUS3196</name>
</gene>
<dbReference type="AlphaFoldDB" id="A0A8J2MCJ1"/>
<feature type="transmembrane region" description="Helical" evidence="1">
    <location>
        <begin position="15"/>
        <end position="41"/>
    </location>
</feature>
<keyword evidence="1" id="KW-0472">Membrane</keyword>
<accession>A0A8J2MCJ1</accession>
<protein>
    <submittedName>
        <fullName evidence="2">Cc_odve66_5</fullName>
    </submittedName>
</protein>
<reference evidence="2" key="1">
    <citation type="submission" date="2021-04" db="EMBL/GenBank/DDBJ databases">
        <authorList>
            <person name="Chebbi M.A.C M."/>
        </authorList>
    </citation>
    <scope>NUCLEOTIDE SEQUENCE</scope>
</reference>
<sequence length="260" mass="30447">MDAIRSRVPQMGKKAAYVLLFILVILMTLNAIAVYLFAFVFKKDPVSEEIKRICMSNYSYLRPAEHEIINKLLKSSDTAAELDRAFPKWNIESDKFSFVCKFGTKVLQHYAIYGEKKFLDVTIKIIDAMNLQVLKTVNLDSLEWSFERLSEECARFLIAYQYLGDRRYNPSTNEICYDFILKLVPELNKVKTPNNSNFIRGNTARLLSLYMNNYSQYKSDVAGKEMDKFRGAIKNVKKQAVKFDSYPYYNEMFTVFKFWK</sequence>
<dbReference type="OrthoDB" id="7683484at2759"/>
<evidence type="ECO:0000313" key="3">
    <source>
        <dbReference type="Proteomes" id="UP000786811"/>
    </source>
</evidence>
<comment type="caution">
    <text evidence="2">The sequence shown here is derived from an EMBL/GenBank/DDBJ whole genome shotgun (WGS) entry which is preliminary data.</text>
</comment>
<name>A0A8J2MCJ1_COTCN</name>
<proteinExistence type="predicted"/>
<dbReference type="EMBL" id="CAJNRD030001118">
    <property type="protein sequence ID" value="CAG5081114.1"/>
    <property type="molecule type" value="Genomic_DNA"/>
</dbReference>
<keyword evidence="3" id="KW-1185">Reference proteome</keyword>